<dbReference type="Proteomes" id="UP000598146">
    <property type="component" value="Unassembled WGS sequence"/>
</dbReference>
<name>A0A931CMS3_9ACTN</name>
<dbReference type="Pfam" id="PF06439">
    <property type="entry name" value="3keto-disac_hyd"/>
    <property type="match status" value="1"/>
</dbReference>
<sequence>MSVTKTFTRRGAAATLAAVTSIACYPGIAAATAVAPNQPGASASGAAVMPTPATLYSADWSAGLNGWAGSGAWKTLNGMLLSDGTENDDVVTAPWVAAEHADYAVEAEIRVNQGMTGHFGLFARRALDDSGYRGAIGRLTNSKIFNSTSRYYSQIAEGDPFAPDEGWHRYRLEVRGNVITFSVDGASLVTVIDNRYLSGGRVGLYSSSQQMEIRSFRVSALKQGGRQALAIRRDISLTPLIMRAGL</sequence>
<keyword evidence="1" id="KW-0732">Signal</keyword>
<protein>
    <submittedName>
        <fullName evidence="3">DUF1080 domain-containing protein</fullName>
    </submittedName>
</protein>
<organism evidence="3 4">
    <name type="scientific">Actinoplanes aureus</name>
    <dbReference type="NCBI Taxonomy" id="2792083"/>
    <lineage>
        <taxon>Bacteria</taxon>
        <taxon>Bacillati</taxon>
        <taxon>Actinomycetota</taxon>
        <taxon>Actinomycetes</taxon>
        <taxon>Micromonosporales</taxon>
        <taxon>Micromonosporaceae</taxon>
        <taxon>Actinoplanes</taxon>
    </lineage>
</organism>
<evidence type="ECO:0000313" key="3">
    <source>
        <dbReference type="EMBL" id="MBG0569261.1"/>
    </source>
</evidence>
<dbReference type="PROSITE" id="PS51257">
    <property type="entry name" value="PROKAR_LIPOPROTEIN"/>
    <property type="match status" value="1"/>
</dbReference>
<dbReference type="InterPro" id="IPR013320">
    <property type="entry name" value="ConA-like_dom_sf"/>
</dbReference>
<evidence type="ECO:0000259" key="2">
    <source>
        <dbReference type="Pfam" id="PF06439"/>
    </source>
</evidence>
<accession>A0A931CMS3</accession>
<dbReference type="Gene3D" id="2.60.120.560">
    <property type="entry name" value="Exo-inulinase, domain 1"/>
    <property type="match status" value="1"/>
</dbReference>
<feature type="domain" description="3-keto-alpha-glucoside-1,2-lyase/3-keto-2-hydroxy-glucal hydratase" evidence="2">
    <location>
        <begin position="64"/>
        <end position="218"/>
    </location>
</feature>
<dbReference type="GO" id="GO:0016787">
    <property type="term" value="F:hydrolase activity"/>
    <property type="evidence" value="ECO:0007669"/>
    <property type="project" value="InterPro"/>
</dbReference>
<evidence type="ECO:0000313" key="4">
    <source>
        <dbReference type="Proteomes" id="UP000598146"/>
    </source>
</evidence>
<dbReference type="AlphaFoldDB" id="A0A931CMS3"/>
<feature type="signal peptide" evidence="1">
    <location>
        <begin position="1"/>
        <end position="29"/>
    </location>
</feature>
<dbReference type="InterPro" id="IPR010496">
    <property type="entry name" value="AL/BT2_dom"/>
</dbReference>
<evidence type="ECO:0000256" key="1">
    <source>
        <dbReference type="SAM" id="SignalP"/>
    </source>
</evidence>
<comment type="caution">
    <text evidence="3">The sequence shown here is derived from an EMBL/GenBank/DDBJ whole genome shotgun (WGS) entry which is preliminary data.</text>
</comment>
<keyword evidence="4" id="KW-1185">Reference proteome</keyword>
<dbReference type="EMBL" id="JADQTO010000062">
    <property type="protein sequence ID" value="MBG0569261.1"/>
    <property type="molecule type" value="Genomic_DNA"/>
</dbReference>
<feature type="chain" id="PRO_5038733516" evidence="1">
    <location>
        <begin position="30"/>
        <end position="246"/>
    </location>
</feature>
<reference evidence="3" key="1">
    <citation type="submission" date="2020-11" db="EMBL/GenBank/DDBJ databases">
        <title>Isolation and identification of active actinomycetes.</title>
        <authorList>
            <person name="Sun X."/>
        </authorList>
    </citation>
    <scope>NUCLEOTIDE SEQUENCE</scope>
    <source>
        <strain evidence="3">NEAU-A11</strain>
    </source>
</reference>
<dbReference type="RefSeq" id="WP_196421003.1">
    <property type="nucleotide sequence ID" value="NZ_JADQTO010000062.1"/>
</dbReference>
<proteinExistence type="predicted"/>
<gene>
    <name evidence="3" type="ORF">I4J89_48480</name>
</gene>
<dbReference type="SUPFAM" id="SSF49899">
    <property type="entry name" value="Concanavalin A-like lectins/glucanases"/>
    <property type="match status" value="1"/>
</dbReference>